<dbReference type="Gene3D" id="3.90.1200.10">
    <property type="match status" value="1"/>
</dbReference>
<name>A0AAU1ZZN1_9ACTN</name>
<protein>
    <submittedName>
        <fullName evidence="1">Phosphotransferase</fullName>
    </submittedName>
</protein>
<dbReference type="InterPro" id="IPR011009">
    <property type="entry name" value="Kinase-like_dom_sf"/>
</dbReference>
<accession>A0AAU1ZZN1</accession>
<proteinExistence type="predicted"/>
<gene>
    <name evidence="1" type="ORF">OHA22_15125</name>
</gene>
<dbReference type="SUPFAM" id="SSF56112">
    <property type="entry name" value="Protein kinase-like (PK-like)"/>
    <property type="match status" value="1"/>
</dbReference>
<reference evidence="1" key="1">
    <citation type="submission" date="2022-10" db="EMBL/GenBank/DDBJ databases">
        <title>The complete genomes of actinobacterial strains from the NBC collection.</title>
        <authorList>
            <person name="Joergensen T.S."/>
            <person name="Alvarez Arevalo M."/>
            <person name="Sterndorff E.B."/>
            <person name="Faurdal D."/>
            <person name="Vuksanovic O."/>
            <person name="Mourched A.-S."/>
            <person name="Charusanti P."/>
            <person name="Shaw S."/>
            <person name="Blin K."/>
            <person name="Weber T."/>
        </authorList>
    </citation>
    <scope>NUCLEOTIDE SEQUENCE</scope>
    <source>
        <strain evidence="1">NBC_00093</strain>
    </source>
</reference>
<organism evidence="1">
    <name type="scientific">Streptomyces sp. NBC_00093</name>
    <dbReference type="NCBI Taxonomy" id="2975649"/>
    <lineage>
        <taxon>Bacteria</taxon>
        <taxon>Bacillati</taxon>
        <taxon>Actinomycetota</taxon>
        <taxon>Actinomycetes</taxon>
        <taxon>Kitasatosporales</taxon>
        <taxon>Streptomycetaceae</taxon>
        <taxon>Streptomyces</taxon>
    </lineage>
</organism>
<dbReference type="AlphaFoldDB" id="A0AAU1ZZN1"/>
<sequence>MTGTPRRELTATDLAPLTRAALGPARRLAGVTRLRGGSKKGVYRLALDDGTTAIAYVWSPDEDLWDAGPVDHRDPLAHATGLDLFTACHDRLAAVGVRTPRLLYADPAHTHLPADAAVVEDVRGHPGGGDLEVLLEHDPETGAQVLDRLADLLGVLHGTTGPRLGKVGLVDKGGVSYGSSCERILMDRALHDLDDLVVRQPRAAALHGELAALVRHLAAEVRPRTGPLPLIHGELGPDHVLVTPDGEPALIDIEGLLYFDAEWEHVFLRQRFGTLYRSLAAPDLDPNRLRLYRLAMHLSLATGPLRLLDVGAFPDPAFMREIAEHSLEQVISLLMSPACS</sequence>
<evidence type="ECO:0000313" key="1">
    <source>
        <dbReference type="EMBL" id="WTT16760.1"/>
    </source>
</evidence>
<dbReference type="EMBL" id="CP108222">
    <property type="protein sequence ID" value="WTT16760.1"/>
    <property type="molecule type" value="Genomic_DNA"/>
</dbReference>